<dbReference type="PROSITE" id="PS51186">
    <property type="entry name" value="GNAT"/>
    <property type="match status" value="1"/>
</dbReference>
<sequence length="366" mass="41216">MKTVVCYGDSNTYGYNPVNGLRYPKEIRWTGRLQELLGENYNVIEEGCNGRTTMFEDATDPWKAGLPYIKPCLNTHKPVDIVIMMLGSNDLKKQYGAAIERIAEGAENCVKEILDFAKTKQVIRPEIILVAPPIIGDGIVTSDFSCNFDETAIVRSRQFKLFYKEIAERYDCAFISAADYVKSSEVDSLHLMPEEHEKFAKGLAQFIKEIISKKIKVTTKRLIMRPYNQVEMEVLREKETDAELKKAYGEMLACMKALPDKEYWGAAWKIALENGTIIGDLCFKGEPDKSGAVEIGYGIDAKYQRNGYGTEMVAAMAHWALVQPGVKLVVAQTNKENLASQKVLRNNGFIQDGYGEEGPRFVRDVM</sequence>
<protein>
    <submittedName>
        <fullName evidence="2">Lysophospholipase L1</fullName>
    </submittedName>
</protein>
<dbReference type="AlphaFoldDB" id="A0A1I0DF82"/>
<gene>
    <name evidence="2" type="ORF">SAMN04487772_11449</name>
</gene>
<dbReference type="InterPro" id="IPR051531">
    <property type="entry name" value="N-acetyltransferase"/>
</dbReference>
<dbReference type="PANTHER" id="PTHR43792">
    <property type="entry name" value="GNAT FAMILY, PUTATIVE (AFU_ORTHOLOGUE AFUA_3G00765)-RELATED-RELATED"/>
    <property type="match status" value="1"/>
</dbReference>
<keyword evidence="3" id="KW-1185">Reference proteome</keyword>
<evidence type="ECO:0000313" key="3">
    <source>
        <dbReference type="Proteomes" id="UP000199800"/>
    </source>
</evidence>
<name>A0A1I0DF82_9FIRM</name>
<dbReference type="SUPFAM" id="SSF55729">
    <property type="entry name" value="Acyl-CoA N-acyltransferases (Nat)"/>
    <property type="match status" value="1"/>
</dbReference>
<feature type="domain" description="N-acetyltransferase" evidence="1">
    <location>
        <begin position="222"/>
        <end position="366"/>
    </location>
</feature>
<organism evidence="2 3">
    <name type="scientific">[Clostridium] polysaccharolyticum</name>
    <dbReference type="NCBI Taxonomy" id="29364"/>
    <lineage>
        <taxon>Bacteria</taxon>
        <taxon>Bacillati</taxon>
        <taxon>Bacillota</taxon>
        <taxon>Clostridia</taxon>
        <taxon>Lachnospirales</taxon>
        <taxon>Lachnospiraceae</taxon>
    </lineage>
</organism>
<dbReference type="STRING" id="29364.SAMN04487772_11449"/>
<dbReference type="InterPro" id="IPR000182">
    <property type="entry name" value="GNAT_dom"/>
</dbReference>
<dbReference type="Gene3D" id="3.40.50.1110">
    <property type="entry name" value="SGNH hydrolase"/>
    <property type="match status" value="1"/>
</dbReference>
<accession>A0A1I0DF82</accession>
<dbReference type="SUPFAM" id="SSF52266">
    <property type="entry name" value="SGNH hydrolase"/>
    <property type="match status" value="1"/>
</dbReference>
<dbReference type="GO" id="GO:0016747">
    <property type="term" value="F:acyltransferase activity, transferring groups other than amino-acyl groups"/>
    <property type="evidence" value="ECO:0007669"/>
    <property type="project" value="InterPro"/>
</dbReference>
<evidence type="ECO:0000313" key="2">
    <source>
        <dbReference type="EMBL" id="SET31056.1"/>
    </source>
</evidence>
<dbReference type="PANTHER" id="PTHR43792:SF13">
    <property type="entry name" value="ACETYLTRANSFERASE"/>
    <property type="match status" value="1"/>
</dbReference>
<dbReference type="Gene3D" id="3.40.630.30">
    <property type="match status" value="1"/>
</dbReference>
<reference evidence="2 3" key="1">
    <citation type="submission" date="2016-10" db="EMBL/GenBank/DDBJ databases">
        <authorList>
            <person name="de Groot N.N."/>
        </authorList>
    </citation>
    <scope>NUCLEOTIDE SEQUENCE [LARGE SCALE GENOMIC DNA]</scope>
    <source>
        <strain evidence="2 3">DSM 1801</strain>
    </source>
</reference>
<proteinExistence type="predicted"/>
<dbReference type="Pfam" id="PF13472">
    <property type="entry name" value="Lipase_GDSL_2"/>
    <property type="match status" value="1"/>
</dbReference>
<dbReference type="OrthoDB" id="164654at2"/>
<dbReference type="InterPro" id="IPR016181">
    <property type="entry name" value="Acyl_CoA_acyltransferase"/>
</dbReference>
<evidence type="ECO:0000259" key="1">
    <source>
        <dbReference type="PROSITE" id="PS51186"/>
    </source>
</evidence>
<dbReference type="Proteomes" id="UP000199800">
    <property type="component" value="Unassembled WGS sequence"/>
</dbReference>
<dbReference type="Pfam" id="PF13302">
    <property type="entry name" value="Acetyltransf_3"/>
    <property type="match status" value="1"/>
</dbReference>
<dbReference type="RefSeq" id="WP_092478118.1">
    <property type="nucleotide sequence ID" value="NZ_FOHN01000014.1"/>
</dbReference>
<dbReference type="InterPro" id="IPR036514">
    <property type="entry name" value="SGNH_hydro_sf"/>
</dbReference>
<dbReference type="InterPro" id="IPR013830">
    <property type="entry name" value="SGNH_hydro"/>
</dbReference>
<dbReference type="CDD" id="cd04301">
    <property type="entry name" value="NAT_SF"/>
    <property type="match status" value="1"/>
</dbReference>
<dbReference type="EMBL" id="FOHN01000014">
    <property type="protein sequence ID" value="SET31056.1"/>
    <property type="molecule type" value="Genomic_DNA"/>
</dbReference>